<evidence type="ECO:0000313" key="2">
    <source>
        <dbReference type="Proteomes" id="UP000239425"/>
    </source>
</evidence>
<proteinExistence type="predicted"/>
<dbReference type="AlphaFoldDB" id="A0A2S5RAP4"/>
<sequence length="51" mass="5525">MFGTSEVYAGLLGNVSPLWAWVKTLPKGKVGSKTESEGLIIHASKQLIERP</sequence>
<reference evidence="1 2" key="1">
    <citation type="submission" date="2017-11" db="EMBL/GenBank/DDBJ databases">
        <title>Comparative genomic analysis of Holospora spp., intranuclear symbionts of paramecia.</title>
        <authorList>
            <person name="Garushyants S.K."/>
            <person name="Beliavskaya A."/>
            <person name="Malko D.B."/>
            <person name="Logacheva M.D."/>
            <person name="Rautian M.S."/>
            <person name="Gelfand M.S."/>
        </authorList>
    </citation>
    <scope>NUCLEOTIDE SEQUENCE [LARGE SCALE GENOMIC DNA]</scope>
    <source>
        <strain evidence="2">02AZ16</strain>
    </source>
</reference>
<dbReference type="EMBL" id="PHHC01000078">
    <property type="protein sequence ID" value="PPE04262.1"/>
    <property type="molecule type" value="Genomic_DNA"/>
</dbReference>
<dbReference type="Proteomes" id="UP000239425">
    <property type="component" value="Unassembled WGS sequence"/>
</dbReference>
<comment type="caution">
    <text evidence="1">The sequence shown here is derived from an EMBL/GenBank/DDBJ whole genome shotgun (WGS) entry which is preliminary data.</text>
</comment>
<gene>
    <name evidence="1" type="ORF">HCUR_00453</name>
</gene>
<evidence type="ECO:0000313" key="1">
    <source>
        <dbReference type="EMBL" id="PPE04262.1"/>
    </source>
</evidence>
<name>A0A2S5RAP4_9PROT</name>
<keyword evidence="2" id="KW-1185">Reference proteome</keyword>
<dbReference type="RefSeq" id="WP_165780655.1">
    <property type="nucleotide sequence ID" value="NZ_PHHC01000078.1"/>
</dbReference>
<organism evidence="1 2">
    <name type="scientific">Holospora curviuscula</name>
    <dbReference type="NCBI Taxonomy" id="1082868"/>
    <lineage>
        <taxon>Bacteria</taxon>
        <taxon>Pseudomonadati</taxon>
        <taxon>Pseudomonadota</taxon>
        <taxon>Alphaproteobacteria</taxon>
        <taxon>Holosporales</taxon>
        <taxon>Holosporaceae</taxon>
        <taxon>Holospora</taxon>
    </lineage>
</organism>
<protein>
    <submittedName>
        <fullName evidence="1">Uncharacterized protein</fullName>
    </submittedName>
</protein>
<accession>A0A2S5RAP4</accession>